<dbReference type="RefSeq" id="WP_158199579.1">
    <property type="nucleotide sequence ID" value="NZ_CP046973.1"/>
</dbReference>
<evidence type="ECO:0008006" key="3">
    <source>
        <dbReference type="Google" id="ProtNLM"/>
    </source>
</evidence>
<dbReference type="AlphaFoldDB" id="A0A857D200"/>
<evidence type="ECO:0000313" key="1">
    <source>
        <dbReference type="EMBL" id="QGZ89545.1"/>
    </source>
</evidence>
<dbReference type="InterPro" id="IPR018247">
    <property type="entry name" value="EF_Hand_1_Ca_BS"/>
</dbReference>
<protein>
    <recommendedName>
        <fullName evidence="3">EF-hand domain-containing protein</fullName>
    </recommendedName>
</protein>
<organism evidence="1 2">
    <name type="scientific">Microcystis aeruginosa FD4</name>
    <dbReference type="NCBI Taxonomy" id="2686288"/>
    <lineage>
        <taxon>Bacteria</taxon>
        <taxon>Bacillati</taxon>
        <taxon>Cyanobacteriota</taxon>
        <taxon>Cyanophyceae</taxon>
        <taxon>Oscillatoriophycideae</taxon>
        <taxon>Chroococcales</taxon>
        <taxon>Microcystaceae</taxon>
        <taxon>Microcystis</taxon>
    </lineage>
</organism>
<accession>A0A857D200</accession>
<sequence length="131" mass="14847">MAQGTFRGKDANRDGWIDSNELTNFSIQQTTHLHGYPEFSISHTKEDLDPGSFKFAEANWKKRKDGRALLEFKVYGGKGIVMGFGFFLEQGEEKPENEKATWHVVSPAGGELYNASMTFQKDLAVWVKRGR</sequence>
<dbReference type="Proteomes" id="UP000438345">
    <property type="component" value="Chromosome"/>
</dbReference>
<gene>
    <name evidence="1" type="ORF">GQR42_08185</name>
</gene>
<proteinExistence type="predicted"/>
<name>A0A857D200_MICAE</name>
<dbReference type="PROSITE" id="PS00018">
    <property type="entry name" value="EF_HAND_1"/>
    <property type="match status" value="1"/>
</dbReference>
<dbReference type="EMBL" id="CP046973">
    <property type="protein sequence ID" value="QGZ89545.1"/>
    <property type="molecule type" value="Genomic_DNA"/>
</dbReference>
<reference evidence="1 2" key="1">
    <citation type="submission" date="2019-12" db="EMBL/GenBank/DDBJ databases">
        <title>Complete genome sequence of Microcystis aeruginosa strain FD4.</title>
        <authorList>
            <person name="Urakawa H."/>
        </authorList>
    </citation>
    <scope>NUCLEOTIDE SEQUENCE [LARGE SCALE GENOMIC DNA]</scope>
    <source>
        <strain evidence="1 2">FD4</strain>
    </source>
</reference>
<evidence type="ECO:0000313" key="2">
    <source>
        <dbReference type="Proteomes" id="UP000438345"/>
    </source>
</evidence>